<gene>
    <name evidence="1" type="ORF">I8J32_015825</name>
</gene>
<evidence type="ECO:0000313" key="2">
    <source>
        <dbReference type="Proteomes" id="UP000639274"/>
    </source>
</evidence>
<name>A0A975ASC3_9GAMM</name>
<sequence length="64" mass="7015">MSEMSTAPIEQFSDEALMHRLFELYEHPEDHAAEIAALDAAILARLAATYTPDPGGSPRIRFAA</sequence>
<dbReference type="RefSeq" id="WP_200613412.1">
    <property type="nucleotide sequence ID" value="NZ_CP071518.1"/>
</dbReference>
<proteinExistence type="predicted"/>
<organism evidence="1 2">
    <name type="scientific">Agrilutibacter solisilvae</name>
    <dbReference type="NCBI Taxonomy" id="2763317"/>
    <lineage>
        <taxon>Bacteria</taxon>
        <taxon>Pseudomonadati</taxon>
        <taxon>Pseudomonadota</taxon>
        <taxon>Gammaproteobacteria</taxon>
        <taxon>Lysobacterales</taxon>
        <taxon>Lysobacteraceae</taxon>
        <taxon>Agrilutibacter</taxon>
    </lineage>
</organism>
<dbReference type="EMBL" id="CP071518">
    <property type="protein sequence ID" value="QSX78143.1"/>
    <property type="molecule type" value="Genomic_DNA"/>
</dbReference>
<reference evidence="1 2" key="1">
    <citation type="submission" date="2021-03" db="EMBL/GenBank/DDBJ databases">
        <title>Lysobacter sp. nov. isolated from soil of gangwondo yeongwol, south Korea.</title>
        <authorList>
            <person name="Kim K.R."/>
            <person name="Kim K.H."/>
            <person name="Jeon C.O."/>
        </authorList>
    </citation>
    <scope>NUCLEOTIDE SEQUENCE [LARGE SCALE GENOMIC DNA]</scope>
    <source>
        <strain evidence="1 2">R19</strain>
    </source>
</reference>
<evidence type="ECO:0000313" key="1">
    <source>
        <dbReference type="EMBL" id="QSX78143.1"/>
    </source>
</evidence>
<dbReference type="AlphaFoldDB" id="A0A975ASC3"/>
<dbReference type="KEGG" id="lsf:I8J32_015825"/>
<accession>A0A975ASC3</accession>
<protein>
    <submittedName>
        <fullName evidence="1">Uncharacterized protein</fullName>
    </submittedName>
</protein>
<dbReference type="Proteomes" id="UP000639274">
    <property type="component" value="Chromosome"/>
</dbReference>
<keyword evidence="2" id="KW-1185">Reference proteome</keyword>